<keyword evidence="2" id="KW-1185">Reference proteome</keyword>
<protein>
    <submittedName>
        <fullName evidence="1">Putative porin</fullName>
    </submittedName>
</protein>
<name>A0A1G6RV96_9BACT</name>
<reference evidence="1 2" key="1">
    <citation type="submission" date="2016-09" db="EMBL/GenBank/DDBJ databases">
        <authorList>
            <person name="Capua I."/>
            <person name="De Benedictis P."/>
            <person name="Joannis T."/>
            <person name="Lombin L.H."/>
            <person name="Cattoli G."/>
        </authorList>
    </citation>
    <scope>NUCLEOTIDE SEQUENCE [LARGE SCALE GENOMIC DNA]</scope>
    <source>
        <strain evidence="1 2">A7P-90m</strain>
    </source>
</reference>
<dbReference type="AlphaFoldDB" id="A0A1G6RV96"/>
<dbReference type="InterPro" id="IPR025631">
    <property type="entry name" value="Porin_10"/>
</dbReference>
<dbReference type="STRING" id="1640674.SAMN05216323_108110"/>
<dbReference type="Pfam" id="PF14121">
    <property type="entry name" value="Porin_10"/>
    <property type="match status" value="1"/>
</dbReference>
<dbReference type="OrthoDB" id="1489309at2"/>
<gene>
    <name evidence="1" type="ORF">SAMN05216323_108110</name>
</gene>
<organism evidence="1 2">
    <name type="scientific">Williamwhitmania taraxaci</name>
    <dbReference type="NCBI Taxonomy" id="1640674"/>
    <lineage>
        <taxon>Bacteria</taxon>
        <taxon>Pseudomonadati</taxon>
        <taxon>Bacteroidota</taxon>
        <taxon>Bacteroidia</taxon>
        <taxon>Bacteroidales</taxon>
        <taxon>Williamwhitmaniaceae</taxon>
        <taxon>Williamwhitmania</taxon>
    </lineage>
</organism>
<evidence type="ECO:0000313" key="2">
    <source>
        <dbReference type="Proteomes" id="UP000199452"/>
    </source>
</evidence>
<proteinExistence type="predicted"/>
<dbReference type="EMBL" id="FMYP01000081">
    <property type="protein sequence ID" value="SDD08324.1"/>
    <property type="molecule type" value="Genomic_DNA"/>
</dbReference>
<evidence type="ECO:0000313" key="1">
    <source>
        <dbReference type="EMBL" id="SDD08324.1"/>
    </source>
</evidence>
<dbReference type="RefSeq" id="WP_092440590.1">
    <property type="nucleotide sequence ID" value="NZ_FMYP01000081.1"/>
</dbReference>
<dbReference type="Proteomes" id="UP000199452">
    <property type="component" value="Unassembled WGS sequence"/>
</dbReference>
<accession>A0A1G6RV96</accession>
<sequence length="639" mass="73508">MRAKGLFINICLIFAVSLVVENTFAQGFKLDSLYFPFPDTLKTKALFVYKVNPETMAPVFYEYDTTLYGAQNVMPYQRYSVGTISTGNNGGAMMPLDYFYRSESEDFLFVKSFLPYLNTPTDLPIINSQKRFTRLGYSTNKKKIGEQTLEITHNQNIVPGWSVGLKHNGHSTAGFYQKQYARNNSFNLYSSFYGPRMKSYISFAWHRIRIKENGGVDEFDIKDTIIDAENVPVKLANAKNDLRGVQLLASNSYGIVGGANKGLGGEPYLELRHTLKYDRFSRVFSDVPDLTTSSYFKNYYISQVSTNDSSYYRNISNELTLSGNFLSGIGRAFKLYGKAGVDMERYYYWKPEFFIKEITNTDYTNVYAGAGLFTRVKGIDLSVYTKSYLSGRRSGDVLFAGIGNFAFEIWGFPVAQTASLSVNSKTVDYFSTQYFANNIKWDNTFNKINELRASYFLAFPKLRTSVEARFISTDGYVFFNKESLPEQSNDQVTVASLFFRNHIKFGILNFIHNAVIQTSSNEDIIPLPYIAVKGSYFIQFNLIKNVLSTQMGADVFYNTKYYANAYNPSIAQFYIQKNRKIGEYPNISAFINFQWKRAQIFVKYDHLSQNWFERDYFSAYTYPIGERSFKFGVYWNFYD</sequence>